<gene>
    <name evidence="1" type="ORF">Pfra01_003063700</name>
</gene>
<comment type="caution">
    <text evidence="1">The sequence shown here is derived from an EMBL/GenBank/DDBJ whole genome shotgun (WGS) entry which is preliminary data.</text>
</comment>
<keyword evidence="2" id="KW-1185">Reference proteome</keyword>
<proteinExistence type="predicted"/>
<sequence length="292" mass="33775">MTSGNNSKNPGMSSIIRKMNKVIFEVKHVEVTGDLFKELCESMTTGKSTTLLSYSDARFLRVTKAMRRVLDKWQAIEAWYDERASKATRENSTPPVFPLAGEFTTLTQLMSILQSLADFKRSCQAEMPTQVENLMILYSIRLNDLDLEKPIRHYLSTRKKPIWIQPSDLTPIASTTRRLLQEALDKRFFIRYYDETKMATTSYVFETQQKLHPVFKSPRHNLNAVILKVCQSHGDSGRVACEKRDKVHQRIRDQLRSLIERVSEPRDMRDTMPSSTPAYCGVAPHRFFGRVY</sequence>
<organism evidence="1 2">
    <name type="scientific">Phytophthora fragariaefolia</name>
    <dbReference type="NCBI Taxonomy" id="1490495"/>
    <lineage>
        <taxon>Eukaryota</taxon>
        <taxon>Sar</taxon>
        <taxon>Stramenopiles</taxon>
        <taxon>Oomycota</taxon>
        <taxon>Peronosporomycetes</taxon>
        <taxon>Peronosporales</taxon>
        <taxon>Peronosporaceae</taxon>
        <taxon>Phytophthora</taxon>
    </lineage>
</organism>
<evidence type="ECO:0000313" key="2">
    <source>
        <dbReference type="Proteomes" id="UP001165121"/>
    </source>
</evidence>
<reference evidence="1" key="1">
    <citation type="submission" date="2023-04" db="EMBL/GenBank/DDBJ databases">
        <title>Phytophthora fragariaefolia NBRC 109709.</title>
        <authorList>
            <person name="Ichikawa N."/>
            <person name="Sato H."/>
            <person name="Tonouchi N."/>
        </authorList>
    </citation>
    <scope>NUCLEOTIDE SEQUENCE</scope>
    <source>
        <strain evidence="1">NBRC 109709</strain>
    </source>
</reference>
<evidence type="ECO:0000313" key="1">
    <source>
        <dbReference type="EMBL" id="GMG18295.1"/>
    </source>
</evidence>
<dbReference type="Proteomes" id="UP001165121">
    <property type="component" value="Unassembled WGS sequence"/>
</dbReference>
<dbReference type="AlphaFoldDB" id="A0A9W7DB75"/>
<name>A0A9W7DB75_9STRA</name>
<dbReference type="EMBL" id="BSXT01019342">
    <property type="protein sequence ID" value="GMG18295.1"/>
    <property type="molecule type" value="Genomic_DNA"/>
</dbReference>
<accession>A0A9W7DB75</accession>
<protein>
    <submittedName>
        <fullName evidence="1">Unnamed protein product</fullName>
    </submittedName>
</protein>
<dbReference type="OrthoDB" id="101930at2759"/>